<dbReference type="Proteomes" id="UP000228934">
    <property type="component" value="Unassembled WGS sequence"/>
</dbReference>
<evidence type="ECO:0000313" key="1">
    <source>
        <dbReference type="EMBL" id="PIO28780.1"/>
    </source>
</evidence>
<accession>A0A2G9RLN6</accession>
<reference evidence="2" key="1">
    <citation type="journal article" date="2017" name="Nat. Commun.">
        <title>The North American bullfrog draft genome provides insight into hormonal regulation of long noncoding RNA.</title>
        <authorList>
            <person name="Hammond S.A."/>
            <person name="Warren R.L."/>
            <person name="Vandervalk B.P."/>
            <person name="Kucuk E."/>
            <person name="Khan H."/>
            <person name="Gibb E.A."/>
            <person name="Pandoh P."/>
            <person name="Kirk H."/>
            <person name="Zhao Y."/>
            <person name="Jones M."/>
            <person name="Mungall A.J."/>
            <person name="Coope R."/>
            <person name="Pleasance S."/>
            <person name="Moore R.A."/>
            <person name="Holt R.A."/>
            <person name="Round J.M."/>
            <person name="Ohora S."/>
            <person name="Walle B.V."/>
            <person name="Veldhoen N."/>
            <person name="Helbing C.C."/>
            <person name="Birol I."/>
        </authorList>
    </citation>
    <scope>NUCLEOTIDE SEQUENCE [LARGE SCALE GENOMIC DNA]</scope>
</reference>
<proteinExistence type="predicted"/>
<name>A0A2G9RLN6_AQUCT</name>
<protein>
    <submittedName>
        <fullName evidence="1">Uncharacterized protein</fullName>
    </submittedName>
</protein>
<dbReference type="EMBL" id="KV934725">
    <property type="protein sequence ID" value="PIO28780.1"/>
    <property type="molecule type" value="Genomic_DNA"/>
</dbReference>
<sequence>MGSLISAQFTKVSLCLISPGDSTLRAGTSLATL</sequence>
<gene>
    <name evidence="1" type="ORF">AB205_0184950</name>
</gene>
<organism evidence="1 2">
    <name type="scientific">Aquarana catesbeiana</name>
    <name type="common">American bullfrog</name>
    <name type="synonym">Rana catesbeiana</name>
    <dbReference type="NCBI Taxonomy" id="8400"/>
    <lineage>
        <taxon>Eukaryota</taxon>
        <taxon>Metazoa</taxon>
        <taxon>Chordata</taxon>
        <taxon>Craniata</taxon>
        <taxon>Vertebrata</taxon>
        <taxon>Euteleostomi</taxon>
        <taxon>Amphibia</taxon>
        <taxon>Batrachia</taxon>
        <taxon>Anura</taxon>
        <taxon>Neobatrachia</taxon>
        <taxon>Ranoidea</taxon>
        <taxon>Ranidae</taxon>
        <taxon>Aquarana</taxon>
    </lineage>
</organism>
<evidence type="ECO:0000313" key="2">
    <source>
        <dbReference type="Proteomes" id="UP000228934"/>
    </source>
</evidence>
<dbReference type="AlphaFoldDB" id="A0A2G9RLN6"/>
<keyword evidence="2" id="KW-1185">Reference proteome</keyword>